<evidence type="ECO:0000259" key="5">
    <source>
        <dbReference type="PROSITE" id="PS50887"/>
    </source>
</evidence>
<organism evidence="6 7">
    <name type="scientific">Serpens gallinarum</name>
    <dbReference type="NCBI Taxonomy" id="2763075"/>
    <lineage>
        <taxon>Bacteria</taxon>
        <taxon>Pseudomonadati</taxon>
        <taxon>Pseudomonadota</taxon>
        <taxon>Gammaproteobacteria</taxon>
        <taxon>Pseudomonadales</taxon>
        <taxon>Pseudomonadaceae</taxon>
        <taxon>Pseudomonas</taxon>
    </lineage>
</organism>
<sequence length="644" mass="72114">MKASRNALRLALLYAACATSWVLLSDHLLMEWLGQSERLAQWKTLKSLIFVAFSSLLLYSLLRLQLNRLDNQLRIRRKQENRLRQAAVVFDQTLEGVLISNAKNRIVHVNPAFERITGYSAAEVLGQTPQMFKSGRHDRSFYEVVWDQLQNAGLWSGEIWNRRKNGEIFPQWQRICAVRNELGMLTHYVAIFSDVSAIKQSQQELDYLAHHDPLTGLPNRLLFNERVQHALERYKHRQGGGCVLFLDIDFFKDINESLGHSMGDEVIKIVADRLNSLGKGLTVARLGGDEFALLCDDGNQAKRAASLAETVLATLGSPIRLAGNELFVSASIGISLFPDDGTQLEQIIRNADSALFKAKHSGRQTYAFYTQELTLQARQRVELGAALRQALELGELRLHYQPIIDLASGRVLGVESLVRWQHPGLGLVPPNVFIPVAEESGLIAAIDSWVLAQACRQMRAWQQAGIHLDFIAVNVSSRLFSRGELDQYVKDVLEETGLQPRYLELEVTESAVMDNPDNAQSLLHRLCSLGVRLSIDDFGTGYSSLLRLKNLPVHKLKIDQGFVAGLPEDDDDAAITRAVIALAHSLGLTVVAEGIETPEQAIFLRRHGCGLGQGYWFGRPAPAELLDWRPRPLPKVVYNLQQSR</sequence>
<dbReference type="PROSITE" id="PS50112">
    <property type="entry name" value="PAS"/>
    <property type="match status" value="1"/>
</dbReference>
<dbReference type="PANTHER" id="PTHR44757:SF2">
    <property type="entry name" value="BIOFILM ARCHITECTURE MAINTENANCE PROTEIN MBAA"/>
    <property type="match status" value="1"/>
</dbReference>
<dbReference type="PROSITE" id="PS50887">
    <property type="entry name" value="GGDEF"/>
    <property type="match status" value="1"/>
</dbReference>
<comment type="caution">
    <text evidence="6">The sequence shown here is derived from an EMBL/GenBank/DDBJ whole genome shotgun (WGS) entry which is preliminary data.</text>
</comment>
<dbReference type="InterPro" id="IPR000160">
    <property type="entry name" value="GGDEF_dom"/>
</dbReference>
<evidence type="ECO:0000313" key="7">
    <source>
        <dbReference type="Proteomes" id="UP000611945"/>
    </source>
</evidence>
<accession>A0ABR8TIU0</accession>
<dbReference type="NCBIfam" id="NF045675">
    <property type="entry name" value="PhdiestaseDibA"/>
    <property type="match status" value="1"/>
</dbReference>
<gene>
    <name evidence="6" type="ORF">H9642_00645</name>
</gene>
<keyword evidence="1" id="KW-1133">Transmembrane helix</keyword>
<feature type="domain" description="PAC" evidence="3">
    <location>
        <begin position="155"/>
        <end position="207"/>
    </location>
</feature>
<dbReference type="InterPro" id="IPR000014">
    <property type="entry name" value="PAS"/>
</dbReference>
<dbReference type="InterPro" id="IPR000700">
    <property type="entry name" value="PAS-assoc_C"/>
</dbReference>
<proteinExistence type="predicted"/>
<keyword evidence="7" id="KW-1185">Reference proteome</keyword>
<dbReference type="PROSITE" id="PS50883">
    <property type="entry name" value="EAL"/>
    <property type="match status" value="1"/>
</dbReference>
<evidence type="ECO:0000259" key="2">
    <source>
        <dbReference type="PROSITE" id="PS50112"/>
    </source>
</evidence>
<keyword evidence="1" id="KW-0472">Membrane</keyword>
<dbReference type="InterPro" id="IPR052155">
    <property type="entry name" value="Biofilm_reg_signaling"/>
</dbReference>
<protein>
    <submittedName>
        <fullName evidence="6">EAL domain-containing protein</fullName>
    </submittedName>
</protein>
<dbReference type="NCBIfam" id="TIGR00254">
    <property type="entry name" value="GGDEF"/>
    <property type="match status" value="1"/>
</dbReference>
<dbReference type="Gene3D" id="3.20.20.450">
    <property type="entry name" value="EAL domain"/>
    <property type="match status" value="1"/>
</dbReference>
<name>A0ABR8TIU0_9PSED</name>
<evidence type="ECO:0000313" key="6">
    <source>
        <dbReference type="EMBL" id="MBD7975691.1"/>
    </source>
</evidence>
<dbReference type="SUPFAM" id="SSF141868">
    <property type="entry name" value="EAL domain-like"/>
    <property type="match status" value="1"/>
</dbReference>
<keyword evidence="1" id="KW-0812">Transmembrane</keyword>
<dbReference type="Pfam" id="PF00563">
    <property type="entry name" value="EAL"/>
    <property type="match status" value="1"/>
</dbReference>
<dbReference type="InterPro" id="IPR029787">
    <property type="entry name" value="Nucleotide_cyclase"/>
</dbReference>
<reference evidence="6 7" key="1">
    <citation type="submission" date="2020-08" db="EMBL/GenBank/DDBJ databases">
        <title>A Genomic Blueprint of the Chicken Gut Microbiome.</title>
        <authorList>
            <person name="Gilroy R."/>
            <person name="Ravi A."/>
            <person name="Getino M."/>
            <person name="Pursley I."/>
            <person name="Horton D.L."/>
            <person name="Alikhan N.-F."/>
            <person name="Baker D."/>
            <person name="Gharbi K."/>
            <person name="Hall N."/>
            <person name="Watson M."/>
            <person name="Adriaenssens E.M."/>
            <person name="Foster-Nyarko E."/>
            <person name="Jarju S."/>
            <person name="Secka A."/>
            <person name="Antonio M."/>
            <person name="Oren A."/>
            <person name="Chaudhuri R."/>
            <person name="La Ragione R.M."/>
            <person name="Hildebrand F."/>
            <person name="Pallen M.J."/>
        </authorList>
    </citation>
    <scope>NUCLEOTIDE SEQUENCE [LARGE SCALE GENOMIC DNA]</scope>
    <source>
        <strain evidence="6 7">Sa2CUA2</strain>
    </source>
</reference>
<evidence type="ECO:0000259" key="4">
    <source>
        <dbReference type="PROSITE" id="PS50883"/>
    </source>
</evidence>
<dbReference type="PROSITE" id="PS50113">
    <property type="entry name" value="PAC"/>
    <property type="match status" value="1"/>
</dbReference>
<dbReference type="CDD" id="cd01948">
    <property type="entry name" value="EAL"/>
    <property type="match status" value="1"/>
</dbReference>
<dbReference type="RefSeq" id="WP_251834482.1">
    <property type="nucleotide sequence ID" value="NZ_JACSQG010000001.1"/>
</dbReference>
<dbReference type="Pfam" id="PF13426">
    <property type="entry name" value="PAS_9"/>
    <property type="match status" value="1"/>
</dbReference>
<dbReference type="InterPro" id="IPR001633">
    <property type="entry name" value="EAL_dom"/>
</dbReference>
<dbReference type="InterPro" id="IPR043128">
    <property type="entry name" value="Rev_trsase/Diguanyl_cyclase"/>
</dbReference>
<dbReference type="SUPFAM" id="SSF55073">
    <property type="entry name" value="Nucleotide cyclase"/>
    <property type="match status" value="1"/>
</dbReference>
<dbReference type="SMART" id="SM00267">
    <property type="entry name" value="GGDEF"/>
    <property type="match status" value="1"/>
</dbReference>
<dbReference type="NCBIfam" id="TIGR00229">
    <property type="entry name" value="sensory_box"/>
    <property type="match status" value="1"/>
</dbReference>
<dbReference type="SMART" id="SM00091">
    <property type="entry name" value="PAS"/>
    <property type="match status" value="2"/>
</dbReference>
<dbReference type="CDD" id="cd01949">
    <property type="entry name" value="GGDEF"/>
    <property type="match status" value="1"/>
</dbReference>
<dbReference type="EMBL" id="JACSQG010000001">
    <property type="protein sequence ID" value="MBD7975691.1"/>
    <property type="molecule type" value="Genomic_DNA"/>
</dbReference>
<feature type="domain" description="EAL" evidence="4">
    <location>
        <begin position="380"/>
        <end position="634"/>
    </location>
</feature>
<dbReference type="SUPFAM" id="SSF55785">
    <property type="entry name" value="PYP-like sensor domain (PAS domain)"/>
    <property type="match status" value="1"/>
</dbReference>
<dbReference type="PANTHER" id="PTHR44757">
    <property type="entry name" value="DIGUANYLATE CYCLASE DGCP"/>
    <property type="match status" value="1"/>
</dbReference>
<feature type="domain" description="GGDEF" evidence="5">
    <location>
        <begin position="239"/>
        <end position="371"/>
    </location>
</feature>
<dbReference type="Gene3D" id="3.30.450.20">
    <property type="entry name" value="PAS domain"/>
    <property type="match status" value="1"/>
</dbReference>
<dbReference type="CDD" id="cd00130">
    <property type="entry name" value="PAS"/>
    <property type="match status" value="1"/>
</dbReference>
<dbReference type="SMART" id="SM00052">
    <property type="entry name" value="EAL"/>
    <property type="match status" value="1"/>
</dbReference>
<feature type="transmembrane region" description="Helical" evidence="1">
    <location>
        <begin position="7"/>
        <end position="24"/>
    </location>
</feature>
<dbReference type="InterPro" id="IPR035919">
    <property type="entry name" value="EAL_sf"/>
</dbReference>
<evidence type="ECO:0000256" key="1">
    <source>
        <dbReference type="SAM" id="Phobius"/>
    </source>
</evidence>
<evidence type="ECO:0000259" key="3">
    <source>
        <dbReference type="PROSITE" id="PS50113"/>
    </source>
</evidence>
<dbReference type="Gene3D" id="3.30.70.270">
    <property type="match status" value="1"/>
</dbReference>
<dbReference type="Proteomes" id="UP000611945">
    <property type="component" value="Unassembled WGS sequence"/>
</dbReference>
<feature type="domain" description="PAS" evidence="2">
    <location>
        <begin position="82"/>
        <end position="128"/>
    </location>
</feature>
<dbReference type="Pfam" id="PF00990">
    <property type="entry name" value="GGDEF"/>
    <property type="match status" value="1"/>
</dbReference>
<dbReference type="InterPro" id="IPR035965">
    <property type="entry name" value="PAS-like_dom_sf"/>
</dbReference>